<name>A0A1C3E599_9PLAN</name>
<dbReference type="Proteomes" id="UP000094828">
    <property type="component" value="Unassembled WGS sequence"/>
</dbReference>
<evidence type="ECO:0000313" key="7">
    <source>
        <dbReference type="Proteomes" id="UP000094828"/>
    </source>
</evidence>
<sequence length="406" mass="44242">MKNVIRLALVDPHDSSRNALKTLLLGIDMVWLEAECSKYEFFADVIMQTQPNIALIALDSNPQKGLDLVSRISTELPTTQVLVISSSTEGSLILQAMRNGAREFLNAPLKLDDFLAAIDRIQQAGGVRTSDGTVRSSQVIAVAGVSGGIGCTSLAVNLGCALASQPSASVAIIDLDLALGDADVWLDIIPDYTIQDVADNISRLDYALLKRSLTKHECGAFLLPRPVQLDDRISISPEVLRRVIALLKATFTHLVVDISKSYGPSDLAALEVADMILLTTQLDLPSLRNTVRLLQFFSNHEGLSEKTRIVVNRIGLEDSQISLTKALETLGREVFAQIPNDYAVMVEARNNGVPLIIQSPKSRLTKSFIQLAQQLIEKPQASEEKPDESKKPRKGLFSFLSTAKST</sequence>
<dbReference type="InterPro" id="IPR027417">
    <property type="entry name" value="P-loop_NTPase"/>
</dbReference>
<dbReference type="AlphaFoldDB" id="A0A1C3E599"/>
<gene>
    <name evidence="6" type="ORF">A6X21_11620</name>
</gene>
<dbReference type="GO" id="GO:0009898">
    <property type="term" value="C:cytoplasmic side of plasma membrane"/>
    <property type="evidence" value="ECO:0007669"/>
    <property type="project" value="TreeGrafter"/>
</dbReference>
<dbReference type="RefSeq" id="WP_068851357.1">
    <property type="nucleotide sequence ID" value="NZ_LYDR01000152.1"/>
</dbReference>
<dbReference type="PROSITE" id="PS50110">
    <property type="entry name" value="RESPONSE_REGULATORY"/>
    <property type="match status" value="1"/>
</dbReference>
<dbReference type="GO" id="GO:0005524">
    <property type="term" value="F:ATP binding"/>
    <property type="evidence" value="ECO:0007669"/>
    <property type="project" value="UniProtKB-KW"/>
</dbReference>
<dbReference type="Pfam" id="PF01656">
    <property type="entry name" value="CbiA"/>
    <property type="match status" value="1"/>
</dbReference>
<evidence type="ECO:0000256" key="4">
    <source>
        <dbReference type="SAM" id="MobiDB-lite"/>
    </source>
</evidence>
<dbReference type="GO" id="GO:0016887">
    <property type="term" value="F:ATP hydrolysis activity"/>
    <property type="evidence" value="ECO:0007669"/>
    <property type="project" value="TreeGrafter"/>
</dbReference>
<proteinExistence type="predicted"/>
<dbReference type="PANTHER" id="PTHR43384">
    <property type="entry name" value="SEPTUM SITE-DETERMINING PROTEIN MIND HOMOLOG, CHLOROPLASTIC-RELATED"/>
    <property type="match status" value="1"/>
</dbReference>
<dbReference type="Gene3D" id="3.40.50.300">
    <property type="entry name" value="P-loop containing nucleotide triphosphate hydrolases"/>
    <property type="match status" value="1"/>
</dbReference>
<evidence type="ECO:0000256" key="3">
    <source>
        <dbReference type="PROSITE-ProRule" id="PRU00169"/>
    </source>
</evidence>
<dbReference type="GO" id="GO:0005829">
    <property type="term" value="C:cytosol"/>
    <property type="evidence" value="ECO:0007669"/>
    <property type="project" value="TreeGrafter"/>
</dbReference>
<evidence type="ECO:0000256" key="1">
    <source>
        <dbReference type="ARBA" id="ARBA00022741"/>
    </source>
</evidence>
<evidence type="ECO:0000259" key="5">
    <source>
        <dbReference type="PROSITE" id="PS50110"/>
    </source>
</evidence>
<dbReference type="Pfam" id="PF00072">
    <property type="entry name" value="Response_reg"/>
    <property type="match status" value="1"/>
</dbReference>
<dbReference type="GO" id="GO:0051782">
    <property type="term" value="P:negative regulation of cell division"/>
    <property type="evidence" value="ECO:0007669"/>
    <property type="project" value="TreeGrafter"/>
</dbReference>
<evidence type="ECO:0000256" key="2">
    <source>
        <dbReference type="ARBA" id="ARBA00022840"/>
    </source>
</evidence>
<dbReference type="InterPro" id="IPR001789">
    <property type="entry name" value="Sig_transdc_resp-reg_receiver"/>
</dbReference>
<dbReference type="SMART" id="SM00448">
    <property type="entry name" value="REC"/>
    <property type="match status" value="1"/>
</dbReference>
<comment type="caution">
    <text evidence="3">Lacks conserved residue(s) required for the propagation of feature annotation.</text>
</comment>
<protein>
    <submittedName>
        <fullName evidence="6">Pilus assembly protein CpaE</fullName>
    </submittedName>
</protein>
<reference evidence="6 7" key="1">
    <citation type="submission" date="2016-05" db="EMBL/GenBank/DDBJ databases">
        <title>Genomic and physiological characterization of Planctopirus sp. isolated from fresh water lake.</title>
        <authorList>
            <person name="Subhash Y."/>
            <person name="Ramana C."/>
        </authorList>
    </citation>
    <scope>NUCLEOTIDE SEQUENCE [LARGE SCALE GENOMIC DNA]</scope>
    <source>
        <strain evidence="6 7">JC280</strain>
    </source>
</reference>
<dbReference type="InterPro" id="IPR011006">
    <property type="entry name" value="CheY-like_superfamily"/>
</dbReference>
<dbReference type="SUPFAM" id="SSF52540">
    <property type="entry name" value="P-loop containing nucleoside triphosphate hydrolases"/>
    <property type="match status" value="1"/>
</dbReference>
<dbReference type="InterPro" id="IPR002586">
    <property type="entry name" value="CobQ/CobB/MinD/ParA_Nub-bd_dom"/>
</dbReference>
<organism evidence="6 7">
    <name type="scientific">Planctopirus hydrillae</name>
    <dbReference type="NCBI Taxonomy" id="1841610"/>
    <lineage>
        <taxon>Bacteria</taxon>
        <taxon>Pseudomonadati</taxon>
        <taxon>Planctomycetota</taxon>
        <taxon>Planctomycetia</taxon>
        <taxon>Planctomycetales</taxon>
        <taxon>Planctomycetaceae</taxon>
        <taxon>Planctopirus</taxon>
    </lineage>
</organism>
<comment type="caution">
    <text evidence="6">The sequence shown here is derived from an EMBL/GenBank/DDBJ whole genome shotgun (WGS) entry which is preliminary data.</text>
</comment>
<dbReference type="GO" id="GO:0000160">
    <property type="term" value="P:phosphorelay signal transduction system"/>
    <property type="evidence" value="ECO:0007669"/>
    <property type="project" value="InterPro"/>
</dbReference>
<feature type="domain" description="Response regulatory" evidence="5">
    <location>
        <begin position="6"/>
        <end position="122"/>
    </location>
</feature>
<keyword evidence="1" id="KW-0547">Nucleotide-binding</keyword>
<dbReference type="InterPro" id="IPR050625">
    <property type="entry name" value="ParA/MinD_ATPase"/>
</dbReference>
<dbReference type="OrthoDB" id="9768734at2"/>
<feature type="compositionally biased region" description="Basic and acidic residues" evidence="4">
    <location>
        <begin position="380"/>
        <end position="390"/>
    </location>
</feature>
<dbReference type="EMBL" id="LYDR01000152">
    <property type="protein sequence ID" value="ODA28383.1"/>
    <property type="molecule type" value="Genomic_DNA"/>
</dbReference>
<evidence type="ECO:0000313" key="6">
    <source>
        <dbReference type="EMBL" id="ODA28383.1"/>
    </source>
</evidence>
<dbReference type="SUPFAM" id="SSF52172">
    <property type="entry name" value="CheY-like"/>
    <property type="match status" value="1"/>
</dbReference>
<feature type="region of interest" description="Disordered" evidence="4">
    <location>
        <begin position="378"/>
        <end position="406"/>
    </location>
</feature>
<keyword evidence="7" id="KW-1185">Reference proteome</keyword>
<dbReference type="PANTHER" id="PTHR43384:SF6">
    <property type="entry name" value="SEPTUM SITE-DETERMINING PROTEIN MIND HOMOLOG, CHLOROPLASTIC"/>
    <property type="match status" value="1"/>
</dbReference>
<accession>A0A1C3E599</accession>
<dbReference type="Gene3D" id="3.40.50.2300">
    <property type="match status" value="1"/>
</dbReference>
<keyword evidence="2" id="KW-0067">ATP-binding</keyword>
<dbReference type="STRING" id="1841610.A6X21_11620"/>